<sequence>MNTSSAQLTIGVVAPLTGRLAPLGKPLSYVLRALAPQLEHVRNDSRRYDLTVAVRDSRSDPEAARQAVHDLVGIDKAHIVLTMAGTQVLPAVADACEELEVPCLSTTFPWQAYVHSRGVGPGHSFRWTYHFAWGLDDIATVFTQLWERIDGPHAVGCLWNDDLQGSLLRHEEYGFAPVTSARGHTLVDLGPYREPATDFRQQVDRMREHGADIVTSAATAADLALFHHQARQAGLRPRLITCSRWLTYPHTHTTTAPDIHAELADARVATLVYWSPGHPYRSSLNGATCADLAHAYQQDTGESWLQPLGLAHALVETAHHALSTADDPTDRAALARAIAGTTFSTIAGTLDWKQGPTPNIALLRLSGGQWHPGPRGPRLAVVTNTGTPEVPVTGELLPT</sequence>
<evidence type="ECO:0000313" key="4">
    <source>
        <dbReference type="EMBL" id="MEZ3181752.1"/>
    </source>
</evidence>
<dbReference type="InterPro" id="IPR028081">
    <property type="entry name" value="Leu-bd"/>
</dbReference>
<keyword evidence="5" id="KW-1185">Reference proteome</keyword>
<reference evidence="4 5" key="1">
    <citation type="journal article" date="2021" name="Res Sq">
        <title>Streptomyces Pimoensis sp. nov., Isolated From the Taklimakan Desert in Xinjiang, China.</title>
        <authorList>
            <person name="Zhang P."/>
            <person name="Luo X."/>
            <person name="Luo X."/>
            <person name="Liu Z."/>
            <person name="Xia Z."/>
            <person name="Wan C."/>
            <person name="zhang L."/>
        </authorList>
    </citation>
    <scope>NUCLEOTIDE SEQUENCE [LARGE SCALE GENOMIC DNA]</scope>
    <source>
        <strain evidence="4 5">TRM75549</strain>
    </source>
</reference>
<comment type="caution">
    <text evidence="4">The sequence shown here is derived from an EMBL/GenBank/DDBJ whole genome shotgun (WGS) entry which is preliminary data.</text>
</comment>
<name>A0ABV4J6W1_9ACTN</name>
<dbReference type="CDD" id="cd06337">
    <property type="entry name" value="PBP1_ABC_ligand_binding-like"/>
    <property type="match status" value="1"/>
</dbReference>
<evidence type="ECO:0000256" key="1">
    <source>
        <dbReference type="ARBA" id="ARBA00010062"/>
    </source>
</evidence>
<dbReference type="RefSeq" id="WP_371241656.1">
    <property type="nucleotide sequence ID" value="NZ_JAHWZY010000030.1"/>
</dbReference>
<dbReference type="PANTHER" id="PTHR30483">
    <property type="entry name" value="LEUCINE-SPECIFIC-BINDING PROTEIN"/>
    <property type="match status" value="1"/>
</dbReference>
<evidence type="ECO:0000256" key="2">
    <source>
        <dbReference type="ARBA" id="ARBA00022729"/>
    </source>
</evidence>
<dbReference type="SUPFAM" id="SSF53822">
    <property type="entry name" value="Periplasmic binding protein-like I"/>
    <property type="match status" value="1"/>
</dbReference>
<dbReference type="PANTHER" id="PTHR30483:SF6">
    <property type="entry name" value="PERIPLASMIC BINDING PROTEIN OF ABC TRANSPORTER FOR NATURAL AMINO ACIDS"/>
    <property type="match status" value="1"/>
</dbReference>
<dbReference type="InterPro" id="IPR051010">
    <property type="entry name" value="BCAA_transport"/>
</dbReference>
<keyword evidence="2" id="KW-0732">Signal</keyword>
<accession>A0ABV4J6W1</accession>
<protein>
    <submittedName>
        <fullName evidence="4">ABC transporter substrate-binding protein</fullName>
    </submittedName>
</protein>
<dbReference type="Proteomes" id="UP001567537">
    <property type="component" value="Unassembled WGS sequence"/>
</dbReference>
<comment type="similarity">
    <text evidence="1">Belongs to the leucine-binding protein family.</text>
</comment>
<proteinExistence type="inferred from homology"/>
<dbReference type="EMBL" id="JAHWZY010000030">
    <property type="protein sequence ID" value="MEZ3181752.1"/>
    <property type="molecule type" value="Genomic_DNA"/>
</dbReference>
<dbReference type="Gene3D" id="3.40.50.2300">
    <property type="match status" value="2"/>
</dbReference>
<evidence type="ECO:0000313" key="5">
    <source>
        <dbReference type="Proteomes" id="UP001567537"/>
    </source>
</evidence>
<dbReference type="InterPro" id="IPR028082">
    <property type="entry name" value="Peripla_BP_I"/>
</dbReference>
<evidence type="ECO:0000259" key="3">
    <source>
        <dbReference type="Pfam" id="PF13458"/>
    </source>
</evidence>
<organism evidence="4 5">
    <name type="scientific">Streptomyces pimonensis</name>
    <dbReference type="NCBI Taxonomy" id="2860288"/>
    <lineage>
        <taxon>Bacteria</taxon>
        <taxon>Bacillati</taxon>
        <taxon>Actinomycetota</taxon>
        <taxon>Actinomycetes</taxon>
        <taxon>Kitasatosporales</taxon>
        <taxon>Streptomycetaceae</taxon>
        <taxon>Streptomyces</taxon>
    </lineage>
</organism>
<gene>
    <name evidence="4" type="ORF">KYY02_24650</name>
</gene>
<feature type="domain" description="Leucine-binding protein" evidence="3">
    <location>
        <begin position="8"/>
        <end position="353"/>
    </location>
</feature>
<dbReference type="Pfam" id="PF13458">
    <property type="entry name" value="Peripla_BP_6"/>
    <property type="match status" value="1"/>
</dbReference>